<dbReference type="AlphaFoldDB" id="Q72AD2"/>
<dbReference type="STRING" id="882.DVU_2065"/>
<sequence>MEVRASPLLVSVSSPRCMIRGCAGRLVSVPQSLWQLNGGPRLPRVVSPISPCGLMNAKGRVSPAFMFSE</sequence>
<dbReference type="EnsemblBacteria" id="AAS96538">
    <property type="protein sequence ID" value="AAS96538"/>
    <property type="gene ID" value="DVU_2065"/>
</dbReference>
<dbReference type="KEGG" id="dvu:DVU_2065"/>
<name>Q72AD2_NITV2</name>
<accession>Q72AD2</accession>
<protein>
    <submittedName>
        <fullName evidence="1">Uncharacterized protein</fullName>
    </submittedName>
</protein>
<keyword evidence="2" id="KW-1185">Reference proteome</keyword>
<gene>
    <name evidence="1" type="ordered locus">DVU_2065</name>
</gene>
<dbReference type="Proteomes" id="UP000002194">
    <property type="component" value="Chromosome"/>
</dbReference>
<reference evidence="1 2" key="1">
    <citation type="journal article" date="2004" name="Nat. Biotechnol.">
        <title>The genome sequence of the anaerobic, sulfate-reducing bacterium Desulfovibrio vulgaris Hildenborough.</title>
        <authorList>
            <person name="Heidelberg J.F."/>
            <person name="Seshadri R."/>
            <person name="Haveman S.A."/>
            <person name="Hemme C.L."/>
            <person name="Paulsen I.T."/>
            <person name="Kolonay J.F."/>
            <person name="Eisen J.A."/>
            <person name="Ward N."/>
            <person name="Methe B."/>
            <person name="Brinkac L.M."/>
            <person name="Daugherty S.C."/>
            <person name="Deboy R.T."/>
            <person name="Dodson R.J."/>
            <person name="Durkin A.S."/>
            <person name="Madupu R."/>
            <person name="Nelson W.C."/>
            <person name="Sullivan S.A."/>
            <person name="Fouts D."/>
            <person name="Haft D.H."/>
            <person name="Selengut J."/>
            <person name="Peterson J.D."/>
            <person name="Davidsen T.M."/>
            <person name="Zafar N."/>
            <person name="Zhou L."/>
            <person name="Radune D."/>
            <person name="Dimitrov G."/>
            <person name="Hance M."/>
            <person name="Tran K."/>
            <person name="Khouri H."/>
            <person name="Gill J."/>
            <person name="Utterback T.R."/>
            <person name="Feldblyum T.V."/>
            <person name="Wall J.D."/>
            <person name="Voordouw G."/>
            <person name="Fraser C.M."/>
        </authorList>
    </citation>
    <scope>NUCLEOTIDE SEQUENCE [LARGE SCALE GENOMIC DNA]</scope>
    <source>
        <strain evidence="2">ATCC 29579 / DSM 644 / NCIMB 8303 / VKM B-1760 / Hildenborough</strain>
    </source>
</reference>
<organism evidence="1 2">
    <name type="scientific">Nitratidesulfovibrio vulgaris (strain ATCC 29579 / DSM 644 / CCUG 34227 / NCIMB 8303 / VKM B-1760 / Hildenborough)</name>
    <name type="common">Desulfovibrio vulgaris</name>
    <dbReference type="NCBI Taxonomy" id="882"/>
    <lineage>
        <taxon>Bacteria</taxon>
        <taxon>Pseudomonadati</taxon>
        <taxon>Thermodesulfobacteriota</taxon>
        <taxon>Desulfovibrionia</taxon>
        <taxon>Desulfovibrionales</taxon>
        <taxon>Desulfovibrionaceae</taxon>
        <taxon>Nitratidesulfovibrio</taxon>
    </lineage>
</organism>
<proteinExistence type="predicted"/>
<dbReference type="EMBL" id="AE017285">
    <property type="protein sequence ID" value="AAS96538.1"/>
    <property type="molecule type" value="Genomic_DNA"/>
</dbReference>
<dbReference type="HOGENOM" id="CLU_2769163_0_0_7"/>
<evidence type="ECO:0000313" key="2">
    <source>
        <dbReference type="Proteomes" id="UP000002194"/>
    </source>
</evidence>
<dbReference type="PaxDb" id="882-DVU_2065"/>
<evidence type="ECO:0000313" key="1">
    <source>
        <dbReference type="EMBL" id="AAS96538.1"/>
    </source>
</evidence>